<organism evidence="1 2">
    <name type="scientific">Sphingobacterium spiritivorum ATCC 33861</name>
    <dbReference type="NCBI Taxonomy" id="525373"/>
    <lineage>
        <taxon>Bacteria</taxon>
        <taxon>Pseudomonadati</taxon>
        <taxon>Bacteroidota</taxon>
        <taxon>Sphingobacteriia</taxon>
        <taxon>Sphingobacteriales</taxon>
        <taxon>Sphingobacteriaceae</taxon>
        <taxon>Sphingobacterium</taxon>
    </lineage>
</organism>
<gene>
    <name evidence="1" type="ORF">HMPREF0766_13758</name>
</gene>
<reference evidence="1" key="1">
    <citation type="submission" date="2010-07" db="EMBL/GenBank/DDBJ databases">
        <authorList>
            <person name="Muzny D."/>
            <person name="Qin X."/>
            <person name="Buhay C."/>
            <person name="Dugan-Rocha S."/>
            <person name="Ding Y."/>
            <person name="Chen G."/>
            <person name="Hawes A."/>
            <person name="Holder M."/>
            <person name="Jhangiani S."/>
            <person name="Johnson A."/>
            <person name="Khan Z."/>
            <person name="Li Z."/>
            <person name="Liu W."/>
            <person name="Liu X."/>
            <person name="Perez L."/>
            <person name="Shen H."/>
            <person name="Wang Q."/>
            <person name="Watt J."/>
            <person name="Xi L."/>
            <person name="Xin Y."/>
            <person name="Zhou J."/>
            <person name="Deng J."/>
            <person name="Jiang H."/>
            <person name="Liu Y."/>
            <person name="Qu J."/>
            <person name="Song X.-Z."/>
            <person name="Zhang L."/>
            <person name="Villasana D."/>
            <person name="Johnson A."/>
            <person name="Liu J."/>
            <person name="Liyanage D."/>
            <person name="Lorensuhewa L."/>
            <person name="Robinson T."/>
            <person name="Song A."/>
            <person name="Song B.-B."/>
            <person name="Dinh H."/>
            <person name="Thornton R."/>
            <person name="Coyle M."/>
            <person name="Francisco L."/>
            <person name="Jackson L."/>
            <person name="Javaid M."/>
            <person name="Korchina V."/>
            <person name="Kovar C."/>
            <person name="Mata R."/>
            <person name="Mathew T."/>
            <person name="Ngo R."/>
            <person name="Nguyen L."/>
            <person name="Nguyen N."/>
            <person name="Okwuonu G."/>
            <person name="Ongeri F."/>
            <person name="Pham C."/>
            <person name="Simmons D."/>
            <person name="Wilczek-Boney K."/>
            <person name="Hale W."/>
            <person name="Jakkamsetti A."/>
            <person name="Pham P."/>
            <person name="Ruth R."/>
            <person name="San Lucas F."/>
            <person name="Warren J."/>
            <person name="Zhang J."/>
            <person name="Zhao Z."/>
            <person name="Zhou C."/>
            <person name="Zhu D."/>
            <person name="Lee S."/>
            <person name="Bess C."/>
            <person name="Blankenburg K."/>
            <person name="Forbes L."/>
            <person name="Fu Q."/>
            <person name="Gubbala S."/>
            <person name="Hirani K."/>
            <person name="Jayaseelan J.C."/>
            <person name="Lara F."/>
            <person name="Munidasa M."/>
            <person name="Palculict T."/>
            <person name="Patil S."/>
            <person name="Pu L.-L."/>
            <person name="Saada N."/>
            <person name="Tang L."/>
            <person name="Weissenberger G."/>
            <person name="Zhu Y."/>
            <person name="Hemphill L."/>
            <person name="Shang Y."/>
            <person name="Youmans B."/>
            <person name="Ayvaz T."/>
            <person name="Ross M."/>
            <person name="Santibanez J."/>
            <person name="Aqrawi P."/>
            <person name="Gross S."/>
            <person name="Joshi V."/>
            <person name="Fowler G."/>
            <person name="Nazareth L."/>
            <person name="Reid J."/>
            <person name="Worley K."/>
            <person name="Petrosino J."/>
            <person name="Highlander S."/>
            <person name="Gibbs R."/>
        </authorList>
    </citation>
    <scope>NUCLEOTIDE SEQUENCE [LARGE SCALE GENOMIC DNA]</scope>
    <source>
        <strain evidence="1">ATCC 33861</strain>
    </source>
</reference>
<evidence type="ECO:0000313" key="2">
    <source>
        <dbReference type="Proteomes" id="UP000006258"/>
    </source>
</evidence>
<dbReference type="PANTHER" id="PTHR33609">
    <property type="entry name" value="LOW CALCIUM RESPONSE LOCUS PROTEIN S"/>
    <property type="match status" value="1"/>
</dbReference>
<dbReference type="Proteomes" id="UP000006258">
    <property type="component" value="Unassembled WGS sequence"/>
</dbReference>
<dbReference type="GO" id="GO:0004803">
    <property type="term" value="F:transposase activity"/>
    <property type="evidence" value="ECO:0007669"/>
    <property type="project" value="InterPro"/>
</dbReference>
<comment type="caution">
    <text evidence="1">The sequence shown here is derived from an EMBL/GenBank/DDBJ whole genome shotgun (WGS) entry which is preliminary data.</text>
</comment>
<dbReference type="HOGENOM" id="CLU_027402_34_1_10"/>
<protein>
    <submittedName>
        <fullName evidence="1">Transposase</fullName>
    </submittedName>
</protein>
<sequence>MSPKIKQLKTGHKCLDLSNKMKKTRFTETQIVRALKEGEEGRKTDDICRELEISKATFYNWKSRYGGMEVSDVKRLKELEEENARLKKMFAELSMNHDILKEVITKKGWGSGNKNS</sequence>
<dbReference type="InterPro" id="IPR052546">
    <property type="entry name" value="Transposase_8_domain"/>
</dbReference>
<dbReference type="AlphaFoldDB" id="D7VS04"/>
<dbReference type="InterPro" id="IPR002514">
    <property type="entry name" value="Transposase_8"/>
</dbReference>
<accession>D7VS04</accession>
<evidence type="ECO:0000313" key="1">
    <source>
        <dbReference type="EMBL" id="EFK56555.1"/>
    </source>
</evidence>
<dbReference type="eggNOG" id="COG2963">
    <property type="taxonomic scope" value="Bacteria"/>
</dbReference>
<dbReference type="Pfam" id="PF01527">
    <property type="entry name" value="HTH_Tnp_1"/>
    <property type="match status" value="1"/>
</dbReference>
<proteinExistence type="predicted"/>
<dbReference type="SUPFAM" id="SSF46689">
    <property type="entry name" value="Homeodomain-like"/>
    <property type="match status" value="1"/>
</dbReference>
<dbReference type="Gene3D" id="1.10.10.60">
    <property type="entry name" value="Homeodomain-like"/>
    <property type="match status" value="1"/>
</dbReference>
<name>D7VS04_SPHSI</name>
<dbReference type="STRING" id="525373.HMPREF0766_13758"/>
<dbReference type="EMBL" id="ACHA02000012">
    <property type="protein sequence ID" value="EFK56555.1"/>
    <property type="molecule type" value="Genomic_DNA"/>
</dbReference>
<keyword evidence="2" id="KW-1185">Reference proteome</keyword>
<dbReference type="GO" id="GO:0003677">
    <property type="term" value="F:DNA binding"/>
    <property type="evidence" value="ECO:0007669"/>
    <property type="project" value="InterPro"/>
</dbReference>
<dbReference type="InterPro" id="IPR009057">
    <property type="entry name" value="Homeodomain-like_sf"/>
</dbReference>
<dbReference type="PANTHER" id="PTHR33609:SF5">
    <property type="entry name" value="LOW CALCIUM RESPONSE LOCUS PROTEIN S"/>
    <property type="match status" value="1"/>
</dbReference>
<dbReference type="GO" id="GO:0006313">
    <property type="term" value="P:DNA transposition"/>
    <property type="evidence" value="ECO:0007669"/>
    <property type="project" value="InterPro"/>
</dbReference>